<evidence type="ECO:0000313" key="2">
    <source>
        <dbReference type="EMBL" id="MBZ5753234.1"/>
    </source>
</evidence>
<dbReference type="RefSeq" id="WP_224141665.1">
    <property type="nucleotide sequence ID" value="NZ_JAIQUM010000094.1"/>
</dbReference>
<evidence type="ECO:0000313" key="3">
    <source>
        <dbReference type="Proteomes" id="UP001165287"/>
    </source>
</evidence>
<comment type="caution">
    <text evidence="2">The sequence shown here is derived from an EMBL/GenBank/DDBJ whole genome shotgun (WGS) entry which is preliminary data.</text>
</comment>
<dbReference type="InterPro" id="IPR045956">
    <property type="entry name" value="DUF6376"/>
</dbReference>
<sequence length="145" mass="16114">MRKFGFVIIITATMMLSACGVLDEVNNSLDYVNEAQSYIDSLSEFGAEAPQLVQDAALDPDARVELENQINTLVGEIEEFNAIEPPSLAEDIHQNVVSKNEVLLNEVNQVMDNGELVLEKFENSEIMNTVNDVTLLLDKVENLEL</sequence>
<feature type="chain" id="PRO_5045286000" evidence="1">
    <location>
        <begin position="24"/>
        <end position="145"/>
    </location>
</feature>
<reference evidence="2" key="1">
    <citation type="submission" date="2024-05" db="EMBL/GenBank/DDBJ databases">
        <title>Metabacillus sp. nov., isolated from the rhizosphere soil of tomato plants.</title>
        <authorList>
            <person name="Ma R."/>
        </authorList>
    </citation>
    <scope>NUCLEOTIDE SEQUENCE</scope>
    <source>
        <strain evidence="2">DBTR6</strain>
    </source>
</reference>
<accession>A0ABS7UZA4</accession>
<protein>
    <submittedName>
        <fullName evidence="2">DUF6376 family protein</fullName>
    </submittedName>
</protein>
<dbReference type="EMBL" id="JAIQUM010000094">
    <property type="protein sequence ID" value="MBZ5753234.1"/>
    <property type="molecule type" value="Genomic_DNA"/>
</dbReference>
<keyword evidence="1" id="KW-0732">Signal</keyword>
<gene>
    <name evidence="2" type="ORF">K9V48_24165</name>
</gene>
<proteinExistence type="predicted"/>
<organism evidence="2 3">
    <name type="scientific">Metabacillus rhizolycopersici</name>
    <dbReference type="NCBI Taxonomy" id="2875709"/>
    <lineage>
        <taxon>Bacteria</taxon>
        <taxon>Bacillati</taxon>
        <taxon>Bacillota</taxon>
        <taxon>Bacilli</taxon>
        <taxon>Bacillales</taxon>
        <taxon>Bacillaceae</taxon>
        <taxon>Metabacillus</taxon>
    </lineage>
</organism>
<keyword evidence="3" id="KW-1185">Reference proteome</keyword>
<name>A0ABS7UZA4_9BACI</name>
<dbReference type="Proteomes" id="UP001165287">
    <property type="component" value="Unassembled WGS sequence"/>
</dbReference>
<dbReference type="Pfam" id="PF19903">
    <property type="entry name" value="DUF6376"/>
    <property type="match status" value="1"/>
</dbReference>
<feature type="signal peptide" evidence="1">
    <location>
        <begin position="1"/>
        <end position="23"/>
    </location>
</feature>
<dbReference type="PROSITE" id="PS51257">
    <property type="entry name" value="PROKAR_LIPOPROTEIN"/>
    <property type="match status" value="1"/>
</dbReference>
<evidence type="ECO:0000256" key="1">
    <source>
        <dbReference type="SAM" id="SignalP"/>
    </source>
</evidence>